<evidence type="ECO:0008006" key="3">
    <source>
        <dbReference type="Google" id="ProtNLM"/>
    </source>
</evidence>
<keyword evidence="2" id="KW-1185">Reference proteome</keyword>
<organism evidence="1 2">
    <name type="scientific">Pleurodeles waltl</name>
    <name type="common">Iberian ribbed newt</name>
    <dbReference type="NCBI Taxonomy" id="8319"/>
    <lineage>
        <taxon>Eukaryota</taxon>
        <taxon>Metazoa</taxon>
        <taxon>Chordata</taxon>
        <taxon>Craniata</taxon>
        <taxon>Vertebrata</taxon>
        <taxon>Euteleostomi</taxon>
        <taxon>Amphibia</taxon>
        <taxon>Batrachia</taxon>
        <taxon>Caudata</taxon>
        <taxon>Salamandroidea</taxon>
        <taxon>Salamandridae</taxon>
        <taxon>Pleurodelinae</taxon>
        <taxon>Pleurodeles</taxon>
    </lineage>
</organism>
<name>A0AAV7NXT0_PLEWA</name>
<evidence type="ECO:0000313" key="1">
    <source>
        <dbReference type="EMBL" id="KAJ1120206.1"/>
    </source>
</evidence>
<protein>
    <recommendedName>
        <fullName evidence="3">DUF4062 domain-containing protein</fullName>
    </recommendedName>
</protein>
<sequence>MEAGDVLRRVRLAGDLTQIPSEEFRKCIRVFLCAEPRDSESERRVLRERVYPKLREYCRQTHGVEFQVFDGYYGVDTEDMYSPYIRQCRMKVLQECLRSSAGPCFVALIGEQYGNSCLPTQIDAVEFEKITETAAKIRVCTKTLEAWYCRDENAVPPVYNMLEKKEETNAFTWKEAVTDLQELFDVIVPVCVKEGTLKADQAKKYSISALEEELLLALSDQPPALLERCICYVHKIPYVSLKKKGQVTFKTKSTTNHATHVSLETSDHKKLCQLRNVTLPALALQEGLQVFSSTTTCDMKVGYTEERKQAYLEGLCRQFYTDMLRLIEATVPRKTAHLDWVSEEAMQHISLCNMYADLYTYECKEMVTIMEYIQQNEAHRTPLVVAGEPCSGKTVLLAACVTKVRQRMVIFGH</sequence>
<dbReference type="EMBL" id="JANPWB010000012">
    <property type="protein sequence ID" value="KAJ1120206.1"/>
    <property type="molecule type" value="Genomic_DNA"/>
</dbReference>
<gene>
    <name evidence="1" type="ORF">NDU88_008380</name>
</gene>
<reference evidence="1" key="1">
    <citation type="journal article" date="2022" name="bioRxiv">
        <title>Sequencing and chromosome-scale assembly of the giantPleurodeles waltlgenome.</title>
        <authorList>
            <person name="Brown T."/>
            <person name="Elewa A."/>
            <person name="Iarovenko S."/>
            <person name="Subramanian E."/>
            <person name="Araus A.J."/>
            <person name="Petzold A."/>
            <person name="Susuki M."/>
            <person name="Suzuki K.-i.T."/>
            <person name="Hayashi T."/>
            <person name="Toyoda A."/>
            <person name="Oliveira C."/>
            <person name="Osipova E."/>
            <person name="Leigh N.D."/>
            <person name="Simon A."/>
            <person name="Yun M.H."/>
        </authorList>
    </citation>
    <scope>NUCLEOTIDE SEQUENCE</scope>
    <source>
        <strain evidence="1">20211129_DDA</strain>
        <tissue evidence="1">Liver</tissue>
    </source>
</reference>
<dbReference type="PANTHER" id="PTHR19871:SF29">
    <property type="entry name" value="NACHT AND WD REPEAT DOMAIN-CONTAINING PROTEIN 2-LIKE"/>
    <property type="match status" value="1"/>
</dbReference>
<dbReference type="PANTHER" id="PTHR19871">
    <property type="entry name" value="BETA TRANSDUCIN-RELATED PROTEIN"/>
    <property type="match status" value="1"/>
</dbReference>
<dbReference type="InterPro" id="IPR052752">
    <property type="entry name" value="NACHT-WD_repeat"/>
</dbReference>
<dbReference type="AlphaFoldDB" id="A0AAV7NXT0"/>
<evidence type="ECO:0000313" key="2">
    <source>
        <dbReference type="Proteomes" id="UP001066276"/>
    </source>
</evidence>
<accession>A0AAV7NXT0</accession>
<comment type="caution">
    <text evidence="1">The sequence shown here is derived from an EMBL/GenBank/DDBJ whole genome shotgun (WGS) entry which is preliminary data.</text>
</comment>
<proteinExistence type="predicted"/>
<dbReference type="Proteomes" id="UP001066276">
    <property type="component" value="Chromosome 8"/>
</dbReference>